<reference evidence="1 2" key="1">
    <citation type="submission" date="2016-03" db="EMBL/GenBank/DDBJ databases">
        <title>Trachymyrmex septentrionalis WGS genome.</title>
        <authorList>
            <person name="Nygaard S."/>
            <person name="Hu H."/>
            <person name="Boomsma J."/>
            <person name="Zhang G."/>
        </authorList>
    </citation>
    <scope>NUCLEOTIDE SEQUENCE [LARGE SCALE GENOMIC DNA]</scope>
    <source>
        <strain evidence="1">Tsep2-gDNA-1</strain>
        <tissue evidence="1">Whole body</tissue>
    </source>
</reference>
<sequence>MIVDRLSQTCGTVIEELNPSPFVRITRLALSTHAEIPRYRFHPVVVAGRTCDITDSRIGYRVERESCHRTQTPAPIGQDRDETTLMVVTATEAGREKRSWFDRWNRSQFVMKGERNWTPWSRRVGAPSEYN</sequence>
<evidence type="ECO:0000313" key="2">
    <source>
        <dbReference type="Proteomes" id="UP000078541"/>
    </source>
</evidence>
<accession>A0A195F7P1</accession>
<dbReference type="Proteomes" id="UP000078541">
    <property type="component" value="Unassembled WGS sequence"/>
</dbReference>
<evidence type="ECO:0000313" key="1">
    <source>
        <dbReference type="EMBL" id="KYN36202.1"/>
    </source>
</evidence>
<dbReference type="EMBL" id="KQ981744">
    <property type="protein sequence ID" value="KYN36202.1"/>
    <property type="molecule type" value="Genomic_DNA"/>
</dbReference>
<keyword evidence="2" id="KW-1185">Reference proteome</keyword>
<protein>
    <submittedName>
        <fullName evidence="1">Uncharacterized protein</fullName>
    </submittedName>
</protein>
<gene>
    <name evidence="1" type="ORF">ALC56_09162</name>
</gene>
<proteinExistence type="predicted"/>
<name>A0A195F7P1_9HYME</name>
<organism evidence="1 2">
    <name type="scientific">Trachymyrmex septentrionalis</name>
    <dbReference type="NCBI Taxonomy" id="34720"/>
    <lineage>
        <taxon>Eukaryota</taxon>
        <taxon>Metazoa</taxon>
        <taxon>Ecdysozoa</taxon>
        <taxon>Arthropoda</taxon>
        <taxon>Hexapoda</taxon>
        <taxon>Insecta</taxon>
        <taxon>Pterygota</taxon>
        <taxon>Neoptera</taxon>
        <taxon>Endopterygota</taxon>
        <taxon>Hymenoptera</taxon>
        <taxon>Apocrita</taxon>
        <taxon>Aculeata</taxon>
        <taxon>Formicoidea</taxon>
        <taxon>Formicidae</taxon>
        <taxon>Myrmicinae</taxon>
        <taxon>Trachymyrmex</taxon>
    </lineage>
</organism>
<dbReference type="AlphaFoldDB" id="A0A195F7P1"/>